<dbReference type="OrthoDB" id="6173366at2"/>
<evidence type="ECO:0008006" key="5">
    <source>
        <dbReference type="Google" id="ProtNLM"/>
    </source>
</evidence>
<comment type="caution">
    <text evidence="3">The sequence shown here is derived from an EMBL/GenBank/DDBJ whole genome shotgun (WGS) entry which is preliminary data.</text>
</comment>
<keyword evidence="4" id="KW-1185">Reference proteome</keyword>
<name>S2KGI0_LITA3</name>
<reference evidence="3 4" key="1">
    <citation type="journal article" date="2013" name="Genome Announc.">
        <title>Draft genome sequence of the moderately halophilic gammaproteobacterium Halomonas anticariensis FP35.</title>
        <authorList>
            <person name="Tahrioui A."/>
            <person name="Quesada E."/>
            <person name="Llamas I."/>
        </authorList>
    </citation>
    <scope>NUCLEOTIDE SEQUENCE [LARGE SCALE GENOMIC DNA]</scope>
    <source>
        <strain evidence="4">DSM 16096 / CECT 5854 / LMG 22089 / FP35</strain>
    </source>
</reference>
<keyword evidence="2" id="KW-0812">Transmembrane</keyword>
<dbReference type="eggNOG" id="ENOG5033NPI">
    <property type="taxonomic scope" value="Bacteria"/>
</dbReference>
<dbReference type="PATRIC" id="fig|1121939.11.peg.3212"/>
<feature type="compositionally biased region" description="Basic and acidic residues" evidence="1">
    <location>
        <begin position="13"/>
        <end position="22"/>
    </location>
</feature>
<keyword evidence="2" id="KW-1133">Transmembrane helix</keyword>
<organism evidence="3 4">
    <name type="scientific">Litchfieldella anticariensis (strain DSM 16096 / CECT 5854 / CIP 108499 / LMG 22089 / FP35)</name>
    <name type="common">Halomonas anticariensis</name>
    <dbReference type="NCBI Taxonomy" id="1121939"/>
    <lineage>
        <taxon>Bacteria</taxon>
        <taxon>Pseudomonadati</taxon>
        <taxon>Pseudomonadota</taxon>
        <taxon>Gammaproteobacteria</taxon>
        <taxon>Oceanospirillales</taxon>
        <taxon>Halomonadaceae</taxon>
        <taxon>Litchfieldella</taxon>
    </lineage>
</organism>
<evidence type="ECO:0000256" key="1">
    <source>
        <dbReference type="SAM" id="MobiDB-lite"/>
    </source>
</evidence>
<proteinExistence type="predicted"/>
<sequence length="111" mass="13309">MTNLNQRLPNTERLPHTDEQKTTKPSMPDFYMPAMPPLGLITAVENGIRTLVRRWRFRRRFLSLLDYDDHILEDMGHDREEILWASRLPLRVDATQAILQRRQQRRKAMQQ</sequence>
<evidence type="ECO:0000313" key="4">
    <source>
        <dbReference type="Proteomes" id="UP000014463"/>
    </source>
</evidence>
<keyword evidence="2" id="KW-0472">Membrane</keyword>
<dbReference type="Proteomes" id="UP000014463">
    <property type="component" value="Unassembled WGS sequence"/>
</dbReference>
<evidence type="ECO:0000256" key="2">
    <source>
        <dbReference type="SAM" id="Phobius"/>
    </source>
</evidence>
<dbReference type="RefSeq" id="WP_016417730.1">
    <property type="nucleotide sequence ID" value="NZ_KE332392.1"/>
</dbReference>
<feature type="transmembrane region" description="Helical" evidence="2">
    <location>
        <begin position="30"/>
        <end position="52"/>
    </location>
</feature>
<feature type="region of interest" description="Disordered" evidence="1">
    <location>
        <begin position="1"/>
        <end position="30"/>
    </location>
</feature>
<dbReference type="EMBL" id="ASTJ01000036">
    <property type="protein sequence ID" value="EPC01040.1"/>
    <property type="molecule type" value="Genomic_DNA"/>
</dbReference>
<dbReference type="AlphaFoldDB" id="S2KGI0"/>
<protein>
    <recommendedName>
        <fullName evidence="5">DUF1127 domain-containing protein</fullName>
    </recommendedName>
</protein>
<accession>S2KGI0</accession>
<evidence type="ECO:0000313" key="3">
    <source>
        <dbReference type="EMBL" id="EPC01040.1"/>
    </source>
</evidence>
<gene>
    <name evidence="3" type="ORF">L861_10735</name>
</gene>